<feature type="transmembrane region" description="Helical" evidence="1">
    <location>
        <begin position="215"/>
        <end position="233"/>
    </location>
</feature>
<reference evidence="2" key="1">
    <citation type="submission" date="2023-07" db="EMBL/GenBank/DDBJ databases">
        <title>Genome content predicts the carbon catabolic preferences of heterotrophic bacteria.</title>
        <authorList>
            <person name="Gralka M."/>
        </authorList>
    </citation>
    <scope>NUCLEOTIDE SEQUENCE</scope>
    <source>
        <strain evidence="2">E2R20</strain>
    </source>
</reference>
<evidence type="ECO:0000313" key="2">
    <source>
        <dbReference type="EMBL" id="MDO6573628.1"/>
    </source>
</evidence>
<dbReference type="GeneID" id="72469093"/>
<name>A0AAW7YQW1_9STAP</name>
<feature type="transmembrane region" description="Helical" evidence="1">
    <location>
        <begin position="20"/>
        <end position="51"/>
    </location>
</feature>
<feature type="transmembrane region" description="Helical" evidence="1">
    <location>
        <begin position="63"/>
        <end position="92"/>
    </location>
</feature>
<gene>
    <name evidence="2" type="ORF">Q4528_05595</name>
</gene>
<accession>A0AAW7YQW1</accession>
<evidence type="ECO:0000256" key="1">
    <source>
        <dbReference type="SAM" id="Phobius"/>
    </source>
</evidence>
<feature type="transmembrane region" description="Helical" evidence="1">
    <location>
        <begin position="274"/>
        <end position="296"/>
    </location>
</feature>
<keyword evidence="1" id="KW-0472">Membrane</keyword>
<feature type="transmembrane region" description="Helical" evidence="1">
    <location>
        <begin position="174"/>
        <end position="194"/>
    </location>
</feature>
<dbReference type="PANTHER" id="PTHR41324">
    <property type="entry name" value="MEMBRANE PROTEIN-RELATED"/>
    <property type="match status" value="1"/>
</dbReference>
<feature type="transmembrane region" description="Helical" evidence="1">
    <location>
        <begin position="104"/>
        <end position="126"/>
    </location>
</feature>
<dbReference type="InterPro" id="IPR018710">
    <property type="entry name" value="DUF2232"/>
</dbReference>
<dbReference type="RefSeq" id="WP_026083452.1">
    <property type="nucleotide sequence ID" value="NZ_JAUOQO010000004.1"/>
</dbReference>
<dbReference type="Proteomes" id="UP001170310">
    <property type="component" value="Unassembled WGS sequence"/>
</dbReference>
<dbReference type="PANTHER" id="PTHR41324:SF1">
    <property type="entry name" value="DUF2232 DOMAIN-CONTAINING PROTEIN"/>
    <property type="match status" value="1"/>
</dbReference>
<comment type="caution">
    <text evidence="2">The sequence shown here is derived from an EMBL/GenBank/DDBJ whole genome shotgun (WGS) entry which is preliminary data.</text>
</comment>
<evidence type="ECO:0000313" key="3">
    <source>
        <dbReference type="Proteomes" id="UP001170310"/>
    </source>
</evidence>
<protein>
    <submittedName>
        <fullName evidence="2">DUF2232 domain-containing protein</fullName>
    </submittedName>
</protein>
<keyword evidence="3" id="KW-1185">Reference proteome</keyword>
<keyword evidence="1" id="KW-1133">Transmembrane helix</keyword>
<sequence length="313" mass="34759">MGVACVFSKIQPKATIIGTLVLAIVALVTHVLPILGLILCLFATIPGVVLWNKSIQSFGISALVTVIITTLLGNTFVLSIMVLVILTSLIIGQLLKERATKERILYVTTVSLSLMTLIGFMLLQVFEKIPRATALVNPVKETVHNVLLTSGANADYRQMLEESIRKMTVQLPSYLIIIVFLIVLINLIITFPILRKFKVATPIFKPLFAWQMNRTLLTIYIIDLICVMFATQPNTFQSIVLNFEVVLSLVMYIQGMSVIHFFGKAKRLPNVVTVILMILGTLLTPMTHIVGLIGVIDLCINLKQLMNNNNNKK</sequence>
<dbReference type="Pfam" id="PF09991">
    <property type="entry name" value="DUF2232"/>
    <property type="match status" value="1"/>
</dbReference>
<proteinExistence type="predicted"/>
<dbReference type="AlphaFoldDB" id="A0AAW7YQW1"/>
<organism evidence="2 3">
    <name type="scientific">Staphylococcus pasteuri_A</name>
    <dbReference type="NCBI Taxonomy" id="3062664"/>
    <lineage>
        <taxon>Bacteria</taxon>
        <taxon>Bacillati</taxon>
        <taxon>Bacillota</taxon>
        <taxon>Bacilli</taxon>
        <taxon>Bacillales</taxon>
        <taxon>Staphylococcaceae</taxon>
        <taxon>Staphylococcus</taxon>
    </lineage>
</organism>
<dbReference type="EMBL" id="JAUOQO010000004">
    <property type="protein sequence ID" value="MDO6573628.1"/>
    <property type="molecule type" value="Genomic_DNA"/>
</dbReference>
<feature type="transmembrane region" description="Helical" evidence="1">
    <location>
        <begin position="239"/>
        <end position="262"/>
    </location>
</feature>
<keyword evidence="1" id="KW-0812">Transmembrane</keyword>